<evidence type="ECO:0000256" key="1">
    <source>
        <dbReference type="SAM" id="Phobius"/>
    </source>
</evidence>
<sequence>MPMEILLNIISENIIYVGGSFLAIAITAHFVWRNNFKYRRAAACAAFRSAVLAELGSVYPNASLWPDNIDSFLRSHFTALQIAVENFRPFIPWWKRWLFEHAWFRYRCATGRKIDVQCYHHYMAFGDNPNFKVIFHSNVSKLLSFANET</sequence>
<dbReference type="EMBL" id="FNNH01000017">
    <property type="protein sequence ID" value="SDW58898.1"/>
    <property type="molecule type" value="Genomic_DNA"/>
</dbReference>
<keyword evidence="1" id="KW-0812">Transmembrane</keyword>
<keyword evidence="1" id="KW-0472">Membrane</keyword>
<accession>A0A1H2USE4</accession>
<evidence type="ECO:0000313" key="2">
    <source>
        <dbReference type="EMBL" id="SDW58898.1"/>
    </source>
</evidence>
<name>A0A1H2USE4_9PROT</name>
<dbReference type="Proteomes" id="UP000183454">
    <property type="component" value="Unassembled WGS sequence"/>
</dbReference>
<proteinExistence type="predicted"/>
<dbReference type="AlphaFoldDB" id="A0A1H2USE4"/>
<evidence type="ECO:0000313" key="3">
    <source>
        <dbReference type="Proteomes" id="UP000183454"/>
    </source>
</evidence>
<feature type="transmembrane region" description="Helical" evidence="1">
    <location>
        <begin position="14"/>
        <end position="32"/>
    </location>
</feature>
<keyword evidence="1" id="KW-1133">Transmembrane helix</keyword>
<gene>
    <name evidence="2" type="ORF">SAMN05421882_101755</name>
</gene>
<organism evidence="2 3">
    <name type="scientific">Nitrosomonas communis</name>
    <dbReference type="NCBI Taxonomy" id="44574"/>
    <lineage>
        <taxon>Bacteria</taxon>
        <taxon>Pseudomonadati</taxon>
        <taxon>Pseudomonadota</taxon>
        <taxon>Betaproteobacteria</taxon>
        <taxon>Nitrosomonadales</taxon>
        <taxon>Nitrosomonadaceae</taxon>
        <taxon>Nitrosomonas</taxon>
    </lineage>
</organism>
<protein>
    <submittedName>
        <fullName evidence="2">Uncharacterized protein</fullName>
    </submittedName>
</protein>
<reference evidence="2 3" key="1">
    <citation type="submission" date="2016-10" db="EMBL/GenBank/DDBJ databases">
        <authorList>
            <person name="de Groot N.N."/>
        </authorList>
    </citation>
    <scope>NUCLEOTIDE SEQUENCE [LARGE SCALE GENOMIC DNA]</scope>
    <source>
        <strain evidence="2 3">Nm110</strain>
    </source>
</reference>